<dbReference type="Proteomes" id="UP000053881">
    <property type="component" value="Unassembled WGS sequence"/>
</dbReference>
<proteinExistence type="inferred from homology"/>
<comment type="subunit">
    <text evidence="3">UreD, UreF and UreG form a complex that acts as a GTP-hydrolysis-dependent molecular chaperone, activating the urease apoprotein by helping to assemble the nickel containing metallocenter of UreC. The UreE protein probably delivers the nickel.</text>
</comment>
<protein>
    <recommendedName>
        <fullName evidence="3">Urease accessory protein UreD</fullName>
    </recommendedName>
</protein>
<comment type="similarity">
    <text evidence="1 3">Belongs to the UreD family.</text>
</comment>
<keyword evidence="3" id="KW-0996">Nickel insertion</keyword>
<comment type="caution">
    <text evidence="4">The sequence shown here is derived from an EMBL/GenBank/DDBJ whole genome shotgun (WGS) entry which is preliminary data.</text>
</comment>
<dbReference type="Pfam" id="PF01774">
    <property type="entry name" value="UreD"/>
    <property type="match status" value="1"/>
</dbReference>
<dbReference type="AlphaFoldDB" id="A0A0Q9Y8B6"/>
<accession>A0A0Q9Y8B6</accession>
<gene>
    <name evidence="3" type="primary">ureD</name>
    <name evidence="4" type="ORF">ACA29_00815</name>
</gene>
<organism evidence="4 5">
    <name type="scientific">Lederbergia galactosidilytica</name>
    <dbReference type="NCBI Taxonomy" id="217031"/>
    <lineage>
        <taxon>Bacteria</taxon>
        <taxon>Bacillati</taxon>
        <taxon>Bacillota</taxon>
        <taxon>Bacilli</taxon>
        <taxon>Bacillales</taxon>
        <taxon>Bacillaceae</taxon>
        <taxon>Lederbergia</taxon>
    </lineage>
</organism>
<name>A0A0Q9Y8B6_9BACI</name>
<comment type="function">
    <text evidence="3">Required for maturation of urease via the functional incorporation of the urease nickel metallocenter.</text>
</comment>
<evidence type="ECO:0000313" key="4">
    <source>
        <dbReference type="EMBL" id="KRG17055.1"/>
    </source>
</evidence>
<comment type="subcellular location">
    <subcellularLocation>
        <location evidence="3">Cytoplasm</location>
    </subcellularLocation>
</comment>
<dbReference type="InterPro" id="IPR002669">
    <property type="entry name" value="UreD"/>
</dbReference>
<dbReference type="PANTHER" id="PTHR33643:SF1">
    <property type="entry name" value="UREASE ACCESSORY PROTEIN D"/>
    <property type="match status" value="1"/>
</dbReference>
<dbReference type="PANTHER" id="PTHR33643">
    <property type="entry name" value="UREASE ACCESSORY PROTEIN D"/>
    <property type="match status" value="1"/>
</dbReference>
<dbReference type="RefSeq" id="WP_057993862.1">
    <property type="nucleotide sequence ID" value="NZ_JAGGKH010000017.1"/>
</dbReference>
<dbReference type="HAMAP" id="MF_01384">
    <property type="entry name" value="UreD"/>
    <property type="match status" value="1"/>
</dbReference>
<keyword evidence="3" id="KW-0963">Cytoplasm</keyword>
<evidence type="ECO:0000256" key="3">
    <source>
        <dbReference type="HAMAP-Rule" id="MF_01384"/>
    </source>
</evidence>
<keyword evidence="2 3" id="KW-0143">Chaperone</keyword>
<dbReference type="GO" id="GO:0016151">
    <property type="term" value="F:nickel cation binding"/>
    <property type="evidence" value="ECO:0007669"/>
    <property type="project" value="UniProtKB-UniRule"/>
</dbReference>
<reference evidence="4 5" key="1">
    <citation type="submission" date="2015-06" db="EMBL/GenBank/DDBJ databases">
        <title>Genome sequencing project of Bacillus galactosidilyticus PL133.</title>
        <authorList>
            <person name="Gaiero J."/>
            <person name="Nicol R."/>
            <person name="Habash M."/>
        </authorList>
    </citation>
    <scope>NUCLEOTIDE SEQUENCE [LARGE SCALE GENOMIC DNA]</scope>
    <source>
        <strain evidence="4 5">PL133</strain>
    </source>
</reference>
<sequence length="274" mass="31525">MADWTGILQLDVENRQGKSVTKNLYFQGAFKIMRPVYHQQSKHPCYYILNPGGGYLNGDTYRMEVSVQEEAKATLTTQSATKIYKTPSKHAYQETEIHLKQGSYLEYLPDPLIAYKDACYVQKNIVRMEKGAEFLYTDILTPGWSPEGKHFSYESLRLINEIYLNDEIVVFDHLHLSPRNKAMNGLGHMEGYTHLGSLIAISEKVNDAFIETLYNTLEQMEGNFKIGISRLATEGLSIRIMANSTQLIERIFTACHHTISMEWFQTKPSFLRKY</sequence>
<evidence type="ECO:0000313" key="5">
    <source>
        <dbReference type="Proteomes" id="UP000053881"/>
    </source>
</evidence>
<evidence type="ECO:0000256" key="1">
    <source>
        <dbReference type="ARBA" id="ARBA00007177"/>
    </source>
</evidence>
<dbReference type="EMBL" id="LGPB01000011">
    <property type="protein sequence ID" value="KRG17055.1"/>
    <property type="molecule type" value="Genomic_DNA"/>
</dbReference>
<dbReference type="GO" id="GO:0005737">
    <property type="term" value="C:cytoplasm"/>
    <property type="evidence" value="ECO:0007669"/>
    <property type="project" value="UniProtKB-SubCell"/>
</dbReference>
<evidence type="ECO:0000256" key="2">
    <source>
        <dbReference type="ARBA" id="ARBA00023186"/>
    </source>
</evidence>
<dbReference type="PATRIC" id="fig|217031.4.peg.282"/>